<protein>
    <submittedName>
        <fullName evidence="2">Uncharacterized protein</fullName>
    </submittedName>
</protein>
<accession>A0ABV7KQV9</accession>
<feature type="region of interest" description="Disordered" evidence="1">
    <location>
        <begin position="85"/>
        <end position="109"/>
    </location>
</feature>
<keyword evidence="3" id="KW-1185">Reference proteome</keyword>
<name>A0ABV7KQV9_PLAOK</name>
<sequence length="109" mass="12847">MLQTNSTITQTTPAILLTKCFIPQTRYIVSQTTLHIPQTTRVFRIQLSEPSLLDREKHSISGFEVRETYEMTYFSRNRVKSWYRFKKTPKPNPNPKPKGMRQTRACLLK</sequence>
<dbReference type="EMBL" id="JBHRUJ010000016">
    <property type="protein sequence ID" value="MFC3211895.1"/>
    <property type="molecule type" value="Genomic_DNA"/>
</dbReference>
<comment type="caution">
    <text evidence="2">The sequence shown here is derived from an EMBL/GenBank/DDBJ whole genome shotgun (WGS) entry which is preliminary data.</text>
</comment>
<dbReference type="RefSeq" id="WP_133299059.1">
    <property type="nucleotide sequence ID" value="NZ_JBHRUJ010000016.1"/>
</dbReference>
<proteinExistence type="predicted"/>
<evidence type="ECO:0000256" key="1">
    <source>
        <dbReference type="SAM" id="MobiDB-lite"/>
    </source>
</evidence>
<gene>
    <name evidence="2" type="ORF">ACFOEJ_12475</name>
</gene>
<organism evidence="2 3">
    <name type="scientific">Planomicrobium okeanokoites</name>
    <name type="common">Planococcus okeanokoites</name>
    <name type="synonym">Flavobacterium okeanokoites</name>
    <dbReference type="NCBI Taxonomy" id="244"/>
    <lineage>
        <taxon>Bacteria</taxon>
        <taxon>Bacillati</taxon>
        <taxon>Bacillota</taxon>
        <taxon>Bacilli</taxon>
        <taxon>Bacillales</taxon>
        <taxon>Caryophanaceae</taxon>
        <taxon>Planomicrobium</taxon>
    </lineage>
</organism>
<dbReference type="Proteomes" id="UP001595625">
    <property type="component" value="Unassembled WGS sequence"/>
</dbReference>
<evidence type="ECO:0000313" key="3">
    <source>
        <dbReference type="Proteomes" id="UP001595625"/>
    </source>
</evidence>
<reference evidence="3" key="1">
    <citation type="journal article" date="2019" name="Int. J. Syst. Evol. Microbiol.">
        <title>The Global Catalogue of Microorganisms (GCM) 10K type strain sequencing project: providing services to taxonomists for standard genome sequencing and annotation.</title>
        <authorList>
            <consortium name="The Broad Institute Genomics Platform"/>
            <consortium name="The Broad Institute Genome Sequencing Center for Infectious Disease"/>
            <person name="Wu L."/>
            <person name="Ma J."/>
        </authorList>
    </citation>
    <scope>NUCLEOTIDE SEQUENCE [LARGE SCALE GENOMIC DNA]</scope>
    <source>
        <strain evidence="3">CCM 320</strain>
    </source>
</reference>
<evidence type="ECO:0000313" key="2">
    <source>
        <dbReference type="EMBL" id="MFC3211895.1"/>
    </source>
</evidence>